<dbReference type="PANTHER" id="PTHR28025">
    <property type="entry name" value="DASH COMPLEX SUBUNIT DAD1"/>
    <property type="match status" value="1"/>
</dbReference>
<dbReference type="GO" id="GO:0051010">
    <property type="term" value="F:microtubule plus-end binding"/>
    <property type="evidence" value="ECO:0007669"/>
    <property type="project" value="TreeGrafter"/>
</dbReference>
<evidence type="ECO:0000256" key="16">
    <source>
        <dbReference type="ARBA" id="ARBA00030566"/>
    </source>
</evidence>
<dbReference type="GO" id="GO:0051301">
    <property type="term" value="P:cell division"/>
    <property type="evidence" value="ECO:0007669"/>
    <property type="project" value="UniProtKB-KW"/>
</dbReference>
<keyword evidence="12" id="KW-0206">Cytoskeleton</keyword>
<dbReference type="Pfam" id="PF08649">
    <property type="entry name" value="DASH_Dad1"/>
    <property type="match status" value="1"/>
</dbReference>
<dbReference type="GO" id="GO:0072686">
    <property type="term" value="C:mitotic spindle"/>
    <property type="evidence" value="ECO:0007669"/>
    <property type="project" value="InterPro"/>
</dbReference>
<gene>
    <name evidence="18" type="ORF">FIBRA_03963</name>
</gene>
<evidence type="ECO:0000256" key="17">
    <source>
        <dbReference type="SAM" id="MobiDB-lite"/>
    </source>
</evidence>
<dbReference type="AlphaFoldDB" id="J4HW99"/>
<dbReference type="InterPro" id="IPR013958">
    <property type="entry name" value="DASH_Dad1"/>
</dbReference>
<evidence type="ECO:0000256" key="6">
    <source>
        <dbReference type="ARBA" id="ARBA00022454"/>
    </source>
</evidence>
<evidence type="ECO:0000256" key="3">
    <source>
        <dbReference type="ARBA" id="ARBA00004629"/>
    </source>
</evidence>
<evidence type="ECO:0000256" key="7">
    <source>
        <dbReference type="ARBA" id="ARBA00022490"/>
    </source>
</evidence>
<keyword evidence="11" id="KW-0995">Kinetochore</keyword>
<keyword evidence="9" id="KW-0493">Microtubule</keyword>
<dbReference type="GeneID" id="24096803"/>
<keyword evidence="6" id="KW-0158">Chromosome</keyword>
<keyword evidence="15" id="KW-0137">Centromere</keyword>
<protein>
    <recommendedName>
        <fullName evidence="5">DASH complex subunit DAD1</fullName>
    </recommendedName>
    <alternativeName>
        <fullName evidence="16">Outer kinetochore protein DAD1</fullName>
    </alternativeName>
</protein>
<dbReference type="PANTHER" id="PTHR28025:SF1">
    <property type="entry name" value="DASH COMPLEX SUBUNIT DAD1"/>
    <property type="match status" value="1"/>
</dbReference>
<reference evidence="18 19" key="1">
    <citation type="journal article" date="2012" name="Appl. Environ. Microbiol.">
        <title>Short-read sequencing for genomic analysis of the brown rot fungus Fibroporia radiculosa.</title>
        <authorList>
            <person name="Tang J.D."/>
            <person name="Perkins A.D."/>
            <person name="Sonstegard T.S."/>
            <person name="Schroeder S.G."/>
            <person name="Burgess S.C."/>
            <person name="Diehl S.V."/>
        </authorList>
    </citation>
    <scope>NUCLEOTIDE SEQUENCE [LARGE SCALE GENOMIC DNA]</scope>
    <source>
        <strain evidence="18 19">TFFH 294</strain>
    </source>
</reference>
<feature type="region of interest" description="Disordered" evidence="17">
    <location>
        <begin position="112"/>
        <end position="150"/>
    </location>
</feature>
<evidence type="ECO:0000256" key="8">
    <source>
        <dbReference type="ARBA" id="ARBA00022618"/>
    </source>
</evidence>
<evidence type="ECO:0000256" key="13">
    <source>
        <dbReference type="ARBA" id="ARBA00023242"/>
    </source>
</evidence>
<evidence type="ECO:0000256" key="9">
    <source>
        <dbReference type="ARBA" id="ARBA00022701"/>
    </source>
</evidence>
<dbReference type="GO" id="GO:0005876">
    <property type="term" value="C:spindle microtubule"/>
    <property type="evidence" value="ECO:0007669"/>
    <property type="project" value="TreeGrafter"/>
</dbReference>
<comment type="similarity">
    <text evidence="4">Belongs to the DASH complex DAD1 family.</text>
</comment>
<organism evidence="18 19">
    <name type="scientific">Fibroporia radiculosa</name>
    <dbReference type="NCBI Taxonomy" id="599839"/>
    <lineage>
        <taxon>Eukaryota</taxon>
        <taxon>Fungi</taxon>
        <taxon>Dikarya</taxon>
        <taxon>Basidiomycota</taxon>
        <taxon>Agaricomycotina</taxon>
        <taxon>Agaricomycetes</taxon>
        <taxon>Polyporales</taxon>
        <taxon>Fibroporiaceae</taxon>
        <taxon>Fibroporia</taxon>
    </lineage>
</organism>
<dbReference type="EMBL" id="HE797054">
    <property type="protein sequence ID" value="CCM01892.1"/>
    <property type="molecule type" value="Genomic_DNA"/>
</dbReference>
<comment type="subcellular location">
    <subcellularLocation>
        <location evidence="3">Chromosome</location>
        <location evidence="3">Centromere</location>
        <location evidence="3">Kinetochore</location>
    </subcellularLocation>
    <subcellularLocation>
        <location evidence="2">Cytoplasm</location>
        <location evidence="2">Cytoskeleton</location>
        <location evidence="2">Spindle</location>
    </subcellularLocation>
    <subcellularLocation>
        <location evidence="1">Nucleus</location>
    </subcellularLocation>
</comment>
<evidence type="ECO:0000256" key="12">
    <source>
        <dbReference type="ARBA" id="ARBA00023212"/>
    </source>
</evidence>
<keyword evidence="8" id="KW-0132">Cell division</keyword>
<evidence type="ECO:0000256" key="2">
    <source>
        <dbReference type="ARBA" id="ARBA00004186"/>
    </source>
</evidence>
<evidence type="ECO:0000256" key="4">
    <source>
        <dbReference type="ARBA" id="ARBA00010146"/>
    </source>
</evidence>
<accession>J4HW99</accession>
<evidence type="ECO:0000313" key="19">
    <source>
        <dbReference type="Proteomes" id="UP000006352"/>
    </source>
</evidence>
<proteinExistence type="inferred from homology"/>
<dbReference type="GO" id="GO:0042729">
    <property type="term" value="C:DASH complex"/>
    <property type="evidence" value="ECO:0007669"/>
    <property type="project" value="InterPro"/>
</dbReference>
<evidence type="ECO:0000256" key="15">
    <source>
        <dbReference type="ARBA" id="ARBA00023328"/>
    </source>
</evidence>
<dbReference type="OrthoDB" id="5566853at2759"/>
<keyword evidence="14" id="KW-0131">Cell cycle</keyword>
<dbReference type="STRING" id="599839.J4HW99"/>
<sequence length="150" mass="16653">MTTRFRHKSCVGIYLSSPLAQTPSTLVTITRQELNPNSVAAILAHRRMEEVDSTLFERERDRLTAEITSGFEELLSSSNGLNRKLEEVLGMTREYETIAALWQSFHDLMRGQQDEPSELSTEQPKGLPGTGGHVLTAKQGSVGATHQIDI</sequence>
<dbReference type="HOGENOM" id="CLU_1740552_0_0_1"/>
<dbReference type="InParanoid" id="J4HW99"/>
<dbReference type="GO" id="GO:0044732">
    <property type="term" value="C:mitotic spindle pole body"/>
    <property type="evidence" value="ECO:0007669"/>
    <property type="project" value="TreeGrafter"/>
</dbReference>
<keyword evidence="7" id="KW-0963">Cytoplasm</keyword>
<dbReference type="RefSeq" id="XP_012181175.1">
    <property type="nucleotide sequence ID" value="XM_012325785.1"/>
</dbReference>
<evidence type="ECO:0000256" key="11">
    <source>
        <dbReference type="ARBA" id="ARBA00022838"/>
    </source>
</evidence>
<keyword evidence="19" id="KW-1185">Reference proteome</keyword>
<evidence type="ECO:0000256" key="5">
    <source>
        <dbReference type="ARBA" id="ARBA00020261"/>
    </source>
</evidence>
<evidence type="ECO:0000256" key="1">
    <source>
        <dbReference type="ARBA" id="ARBA00004123"/>
    </source>
</evidence>
<keyword evidence="13" id="KW-0539">Nucleus</keyword>
<evidence type="ECO:0000256" key="10">
    <source>
        <dbReference type="ARBA" id="ARBA00022776"/>
    </source>
</evidence>
<keyword evidence="10" id="KW-0498">Mitosis</keyword>
<evidence type="ECO:0000313" key="18">
    <source>
        <dbReference type="EMBL" id="CCM01892.1"/>
    </source>
</evidence>
<name>J4HW99_9APHY</name>
<dbReference type="Proteomes" id="UP000006352">
    <property type="component" value="Unassembled WGS sequence"/>
</dbReference>
<evidence type="ECO:0000256" key="14">
    <source>
        <dbReference type="ARBA" id="ARBA00023306"/>
    </source>
</evidence>